<dbReference type="GO" id="GO:0005085">
    <property type="term" value="F:guanyl-nucleotide exchange factor activity"/>
    <property type="evidence" value="ECO:0007669"/>
    <property type="project" value="UniProtKB-KW"/>
</dbReference>
<dbReference type="GO" id="GO:0030027">
    <property type="term" value="C:lamellipodium"/>
    <property type="evidence" value="ECO:0007669"/>
    <property type="project" value="UniProtKB-SubCell"/>
</dbReference>
<evidence type="ECO:0000259" key="10">
    <source>
        <dbReference type="PROSITE" id="PS50010"/>
    </source>
</evidence>
<dbReference type="Gene3D" id="1.10.418.10">
    <property type="entry name" value="Calponin-like domain"/>
    <property type="match status" value="1"/>
</dbReference>
<dbReference type="InterPro" id="IPR001331">
    <property type="entry name" value="GDS_CDC24_CS"/>
</dbReference>
<dbReference type="InterPro" id="IPR001715">
    <property type="entry name" value="CH_dom"/>
</dbReference>
<reference evidence="12" key="2">
    <citation type="submission" date="2025-08" db="UniProtKB">
        <authorList>
            <consortium name="Ensembl"/>
        </authorList>
    </citation>
    <scope>IDENTIFICATION</scope>
</reference>
<dbReference type="Proteomes" id="UP000694680">
    <property type="component" value="Chromosome 21"/>
</dbReference>
<dbReference type="GO" id="GO:0005737">
    <property type="term" value="C:cytoplasm"/>
    <property type="evidence" value="ECO:0007669"/>
    <property type="project" value="TreeGrafter"/>
</dbReference>
<dbReference type="Pfam" id="PF16615">
    <property type="entry name" value="RhoGEF67_u1"/>
    <property type="match status" value="1"/>
</dbReference>
<keyword evidence="13" id="KW-1185">Reference proteome</keyword>
<evidence type="ECO:0000256" key="3">
    <source>
        <dbReference type="ARBA" id="ARBA00022658"/>
    </source>
</evidence>
<keyword evidence="4" id="KW-0966">Cell projection</keyword>
<dbReference type="Pfam" id="PF00169">
    <property type="entry name" value="PH"/>
    <property type="match status" value="1"/>
</dbReference>
<dbReference type="SUPFAM" id="SSF50044">
    <property type="entry name" value="SH3-domain"/>
    <property type="match status" value="1"/>
</dbReference>
<evidence type="ECO:0000256" key="5">
    <source>
        <dbReference type="PROSITE-ProRule" id="PRU00192"/>
    </source>
</evidence>
<feature type="coiled-coil region" evidence="6">
    <location>
        <begin position="729"/>
        <end position="777"/>
    </location>
</feature>
<evidence type="ECO:0000256" key="6">
    <source>
        <dbReference type="SAM" id="Coils"/>
    </source>
</evidence>
<proteinExistence type="predicted"/>
<evidence type="ECO:0000313" key="12">
    <source>
        <dbReference type="Ensembl" id="ENSGWIP00000029982.1"/>
    </source>
</evidence>
<dbReference type="PROSITE" id="PS50010">
    <property type="entry name" value="DH_2"/>
    <property type="match status" value="1"/>
</dbReference>
<dbReference type="InterPro" id="IPR032409">
    <property type="entry name" value="GEF6/7_CC"/>
</dbReference>
<dbReference type="FunFam" id="1.20.900.10:FF:000016">
    <property type="entry name" value="Rho guanine nucleotide exchange factor 6"/>
    <property type="match status" value="1"/>
</dbReference>
<dbReference type="PANTHER" id="PTHR46026">
    <property type="entry name" value="RHO-TYPE GUANINE NUCLEOTIDE EXCHANGE FACTOR, ISOFORM F"/>
    <property type="match status" value="1"/>
</dbReference>
<reference evidence="12" key="1">
    <citation type="submission" date="2020-06" db="EMBL/GenBank/DDBJ databases">
        <authorList>
            <consortium name="Wellcome Sanger Institute Data Sharing"/>
        </authorList>
    </citation>
    <scope>NUCLEOTIDE SEQUENCE [LARGE SCALE GENOMIC DNA]</scope>
</reference>
<dbReference type="InterPro" id="IPR046376">
    <property type="entry name" value="PH_Cool_Pix"/>
</dbReference>
<dbReference type="InterPro" id="IPR000219">
    <property type="entry name" value="DH_dom"/>
</dbReference>
<dbReference type="Pfam" id="PF16523">
    <property type="entry name" value="betaPIX_CC"/>
    <property type="match status" value="1"/>
</dbReference>
<dbReference type="Gene3D" id="1.20.900.10">
    <property type="entry name" value="Dbl homology (DH) domain"/>
    <property type="match status" value="1"/>
</dbReference>
<dbReference type="Gene3D" id="1.20.5.390">
    <property type="entry name" value="L1 transposable element, trimerization domain"/>
    <property type="match status" value="1"/>
</dbReference>
<protein>
    <recommendedName>
        <fullName evidence="14">Rho guanine nucleotide exchange factor (GEF) 7a</fullName>
    </recommendedName>
</protein>
<dbReference type="InterPro" id="IPR011993">
    <property type="entry name" value="PH-like_dom_sf"/>
</dbReference>
<dbReference type="CDD" id="cd00160">
    <property type="entry name" value="RhoGEF"/>
    <property type="match status" value="1"/>
</dbReference>
<dbReference type="SMART" id="SM00233">
    <property type="entry name" value="PH"/>
    <property type="match status" value="1"/>
</dbReference>
<dbReference type="Pfam" id="PF00621">
    <property type="entry name" value="RhoGEF"/>
    <property type="match status" value="1"/>
</dbReference>
<dbReference type="Ensembl" id="ENSGWIT00000032700.1">
    <property type="protein sequence ID" value="ENSGWIP00000029982.1"/>
    <property type="gene ID" value="ENSGWIG00000015507.1"/>
</dbReference>
<dbReference type="PANTHER" id="PTHR46026:SF3">
    <property type="entry name" value="RHO GUANINE NUCLEOTIDE EXCHANGE FACTOR 7"/>
    <property type="match status" value="1"/>
</dbReference>
<comment type="subcellular location">
    <subcellularLocation>
        <location evidence="1">Cell projection</location>
        <location evidence="1">Lamellipodium</location>
    </subcellularLocation>
</comment>
<dbReference type="InterPro" id="IPR036028">
    <property type="entry name" value="SH3-like_dom_sf"/>
</dbReference>
<dbReference type="InterPro" id="IPR035789">
    <property type="entry name" value="BetaPIX_SH3"/>
</dbReference>
<dbReference type="Pfam" id="PF07653">
    <property type="entry name" value="SH3_2"/>
    <property type="match status" value="1"/>
</dbReference>
<dbReference type="Pfam" id="PF00307">
    <property type="entry name" value="CH"/>
    <property type="match status" value="1"/>
</dbReference>
<evidence type="ECO:0000259" key="9">
    <source>
        <dbReference type="PROSITE" id="PS50003"/>
    </source>
</evidence>
<feature type="compositionally biased region" description="Basic residues" evidence="7">
    <location>
        <begin position="660"/>
        <end position="672"/>
    </location>
</feature>
<dbReference type="InterPro" id="IPR036872">
    <property type="entry name" value="CH_dom_sf"/>
</dbReference>
<evidence type="ECO:0000256" key="7">
    <source>
        <dbReference type="SAM" id="MobiDB-lite"/>
    </source>
</evidence>
<dbReference type="GO" id="GO:0035556">
    <property type="term" value="P:intracellular signal transduction"/>
    <property type="evidence" value="ECO:0007669"/>
    <property type="project" value="InterPro"/>
</dbReference>
<evidence type="ECO:0008006" key="14">
    <source>
        <dbReference type="Google" id="ProtNLM"/>
    </source>
</evidence>
<dbReference type="CDD" id="cd12061">
    <property type="entry name" value="SH3_betaPIX"/>
    <property type="match status" value="1"/>
</dbReference>
<dbReference type="FunFam" id="2.30.29.30:FF:000094">
    <property type="entry name" value="Rho guanine nucleotide exchange factor 7"/>
    <property type="match status" value="1"/>
</dbReference>
<keyword evidence="2 5" id="KW-0728">SH3 domain</keyword>
<evidence type="ECO:0000259" key="11">
    <source>
        <dbReference type="PROSITE" id="PS50021"/>
    </source>
</evidence>
<organism evidence="12 13">
    <name type="scientific">Gouania willdenowi</name>
    <name type="common">Blunt-snouted clingfish</name>
    <name type="synonym">Lepadogaster willdenowi</name>
    <dbReference type="NCBI Taxonomy" id="441366"/>
    <lineage>
        <taxon>Eukaryota</taxon>
        <taxon>Metazoa</taxon>
        <taxon>Chordata</taxon>
        <taxon>Craniata</taxon>
        <taxon>Vertebrata</taxon>
        <taxon>Euteleostomi</taxon>
        <taxon>Actinopterygii</taxon>
        <taxon>Neopterygii</taxon>
        <taxon>Teleostei</taxon>
        <taxon>Neoteleostei</taxon>
        <taxon>Acanthomorphata</taxon>
        <taxon>Ovalentaria</taxon>
        <taxon>Blenniimorphae</taxon>
        <taxon>Blenniiformes</taxon>
        <taxon>Gobiesocoidei</taxon>
        <taxon>Gobiesocidae</taxon>
        <taxon>Gobiesocinae</taxon>
        <taxon>Gouania</taxon>
    </lineage>
</organism>
<gene>
    <name evidence="12" type="primary">arhgef7a</name>
</gene>
<dbReference type="PROSITE" id="PS50002">
    <property type="entry name" value="SH3"/>
    <property type="match status" value="1"/>
</dbReference>
<dbReference type="SUPFAM" id="SSF48065">
    <property type="entry name" value="DBL homology domain (DH-domain)"/>
    <property type="match status" value="1"/>
</dbReference>
<sequence>MNSAEQTVTWLITLGVLESPKKTISDPEAFLQSSLKDGLVLCRLLERLSPGFSDKIYQEPKNDAECLSNIKEFLKGCASFRVELFEANDLLLGLNFSKVLISLVALNKVTADIGVGSDSVCARHSSAHRIKSFESLSSQASLGRSSKLLQNQFRSLDMSENSGQQFLVKARFNFQQTNEDELTFAKGDIISVSRQEDGGWWEGSLSGRTGWFPSNYVREVKGSVSPKSGTLKSPPKGFDTSAISKTYYNLVLQNILETEMEYSKDLQCLLTNYLRPLQSIDKLSFSDLALIMGNLEEISTFQQMLVQSLEDCTKLPETQQRVGGFFLNLMPQMKALYVGYCSNHPCAVNVLTQHSEVLGEFMEGSGAVRPGILTLTTGLSKPFMRLDKYPTLLKELERHMEEIHPDRPDIQKCMASFKNLSAQCQEVRKRKELELQILTESIRLWEGDDIKTLGSVIYMSQVLVQSPEKNERYLMLFPHVLLMLSASPRMSGFIFQGKLPLAGMIVSKLEDCEAHKNCFELNGKVSSSLLVKCPMFDRLQVVCTNQQDLQDWVEHLTRQIKHTAAIAPSHKPLSVPCHTLPSHPLTPSRHAEGRSMTVAPTYHTLPHPSSHGTSHSTLMWGPLEPPNTPKPWSLSCLRPAPPLRPSAALCYKEDLSKSPKSVKKLLPKRKPERKQSDEEFALRKSTAALEEDAQILKVIEAYCTSAKTRQTLNSSKKTLLVSVELRLILKSLVDVVYALRDEVQELKQDNKKIKRSLEEEQRARRDLEKVVRRVLKSINDPTWDETNL</sequence>
<feature type="region of interest" description="Disordered" evidence="7">
    <location>
        <begin position="660"/>
        <end position="680"/>
    </location>
</feature>
<dbReference type="FunFam" id="2.30.30.40:FF:000034">
    <property type="entry name" value="Rho guanine nucleotide exchange factor (GEF) 7"/>
    <property type="match status" value="1"/>
</dbReference>
<reference evidence="12" key="3">
    <citation type="submission" date="2025-09" db="UniProtKB">
        <authorList>
            <consortium name="Ensembl"/>
        </authorList>
    </citation>
    <scope>IDENTIFICATION</scope>
</reference>
<feature type="domain" description="SH3" evidence="8">
    <location>
        <begin position="163"/>
        <end position="222"/>
    </location>
</feature>
<evidence type="ECO:0000256" key="2">
    <source>
        <dbReference type="ARBA" id="ARBA00022443"/>
    </source>
</evidence>
<feature type="domain" description="PH" evidence="9">
    <location>
        <begin position="449"/>
        <end position="561"/>
    </location>
</feature>
<dbReference type="SUPFAM" id="SSF50729">
    <property type="entry name" value="PH domain-like"/>
    <property type="match status" value="1"/>
</dbReference>
<dbReference type="Gene3D" id="2.30.30.40">
    <property type="entry name" value="SH3 Domains"/>
    <property type="match status" value="1"/>
</dbReference>
<dbReference type="GO" id="GO:0030032">
    <property type="term" value="P:lamellipodium assembly"/>
    <property type="evidence" value="ECO:0007669"/>
    <property type="project" value="TreeGrafter"/>
</dbReference>
<dbReference type="SUPFAM" id="SSF47576">
    <property type="entry name" value="Calponin-homology domain, CH-domain"/>
    <property type="match status" value="1"/>
</dbReference>
<evidence type="ECO:0000256" key="4">
    <source>
        <dbReference type="ARBA" id="ARBA00023273"/>
    </source>
</evidence>
<evidence type="ECO:0000259" key="8">
    <source>
        <dbReference type="PROSITE" id="PS50002"/>
    </source>
</evidence>
<dbReference type="Pfam" id="PF16614">
    <property type="entry name" value="RhoGEF67_u2"/>
    <property type="match status" value="1"/>
</dbReference>
<dbReference type="Gene3D" id="2.30.29.30">
    <property type="entry name" value="Pleckstrin-homology domain (PH domain)/Phosphotyrosine-binding domain (PTB)"/>
    <property type="match status" value="1"/>
</dbReference>
<accession>A0A8C5GGT3</accession>
<dbReference type="PROSITE" id="PS00741">
    <property type="entry name" value="DH_1"/>
    <property type="match status" value="1"/>
</dbReference>
<keyword evidence="6" id="KW-0175">Coiled coil</keyword>
<feature type="domain" description="Calponin-homology (CH)" evidence="11">
    <location>
        <begin position="1"/>
        <end position="111"/>
    </location>
</feature>
<dbReference type="SMART" id="SM00326">
    <property type="entry name" value="SH3"/>
    <property type="match status" value="1"/>
</dbReference>
<dbReference type="CDD" id="cd01225">
    <property type="entry name" value="PH_Cool_Pix"/>
    <property type="match status" value="1"/>
</dbReference>
<dbReference type="FunFam" id="1.20.5.390:FF:000001">
    <property type="entry name" value="rho guanine nucleotide exchange factor 7 isoform X1"/>
    <property type="match status" value="1"/>
</dbReference>
<dbReference type="AlphaFoldDB" id="A0A8C5GGT3"/>
<evidence type="ECO:0000313" key="13">
    <source>
        <dbReference type="Proteomes" id="UP000694680"/>
    </source>
</evidence>
<dbReference type="SMART" id="SM00325">
    <property type="entry name" value="RhoGEF"/>
    <property type="match status" value="1"/>
</dbReference>
<dbReference type="PRINTS" id="PR00452">
    <property type="entry name" value="SH3DOMAIN"/>
</dbReference>
<dbReference type="InterPro" id="IPR001452">
    <property type="entry name" value="SH3_domain"/>
</dbReference>
<dbReference type="PROSITE" id="PS50021">
    <property type="entry name" value="CH"/>
    <property type="match status" value="1"/>
</dbReference>
<dbReference type="SMART" id="SM00033">
    <property type="entry name" value="CH"/>
    <property type="match status" value="1"/>
</dbReference>
<name>A0A8C5GGT3_GOUWI</name>
<dbReference type="InterPro" id="IPR035899">
    <property type="entry name" value="DBL_dom_sf"/>
</dbReference>
<dbReference type="PROSITE" id="PS50003">
    <property type="entry name" value="PH_DOMAIN"/>
    <property type="match status" value="1"/>
</dbReference>
<dbReference type="InterPro" id="IPR001849">
    <property type="entry name" value="PH_domain"/>
</dbReference>
<feature type="domain" description="DH" evidence="10">
    <location>
        <begin position="247"/>
        <end position="427"/>
    </location>
</feature>
<keyword evidence="3" id="KW-0344">Guanine-nucleotide releasing factor</keyword>
<evidence type="ECO:0000256" key="1">
    <source>
        <dbReference type="ARBA" id="ARBA00004510"/>
    </source>
</evidence>